<evidence type="ECO:0000313" key="2">
    <source>
        <dbReference type="EMBL" id="AKG91328.1"/>
    </source>
</evidence>
<accession>A0A0F7IED9</accession>
<dbReference type="STRING" id="113653.GAH_01371"/>
<dbReference type="CDD" id="cd18677">
    <property type="entry name" value="PIN_MjVapC2-VapC6_like"/>
    <property type="match status" value="1"/>
</dbReference>
<dbReference type="SUPFAM" id="SSF88723">
    <property type="entry name" value="PIN domain-like"/>
    <property type="match status" value="1"/>
</dbReference>
<dbReference type="KEGG" id="gah:GAH_01371"/>
<gene>
    <name evidence="2" type="ORF">GAH_01371</name>
</gene>
<protein>
    <submittedName>
        <fullName evidence="2">Putative nucleic acid-binding protein, contains PIN domain</fullName>
    </submittedName>
</protein>
<evidence type="ECO:0000313" key="3">
    <source>
        <dbReference type="Proteomes" id="UP000034723"/>
    </source>
</evidence>
<sequence>MSRIFLDSSVLVESLKGKDSAVKIIEILREKEALLVINPIVFSEVTYLFMKYAGKSRMRELFSMLNSLAMFEVNAETVSIAEEFMLDYNLLPNDALILATCKYYGIKYLASLDSDFERVCEVEKITLINNPEIAGGIHF</sequence>
<dbReference type="HOGENOM" id="CLU_134210_2_0_2"/>
<dbReference type="OrthoDB" id="51439at2157"/>
<dbReference type="Proteomes" id="UP000034723">
    <property type="component" value="Chromosome"/>
</dbReference>
<proteinExistence type="predicted"/>
<dbReference type="PANTHER" id="PTHR39677:SF4">
    <property type="entry name" value="RIBONUCLEASE VAPC6"/>
    <property type="match status" value="1"/>
</dbReference>
<dbReference type="EMBL" id="CP011267">
    <property type="protein sequence ID" value="AKG91328.1"/>
    <property type="molecule type" value="Genomic_DNA"/>
</dbReference>
<dbReference type="AlphaFoldDB" id="A0A0F7IED9"/>
<evidence type="ECO:0000259" key="1">
    <source>
        <dbReference type="SMART" id="SM00670"/>
    </source>
</evidence>
<dbReference type="RefSeq" id="WP_048095560.1">
    <property type="nucleotide sequence ID" value="NZ_CP011267.1"/>
</dbReference>
<dbReference type="PANTHER" id="PTHR39677">
    <property type="entry name" value="RIBONUCLEASE VAPC6"/>
    <property type="match status" value="1"/>
</dbReference>
<dbReference type="InParanoid" id="A0A0F7IED9"/>
<dbReference type="Pfam" id="PF01850">
    <property type="entry name" value="PIN"/>
    <property type="match status" value="1"/>
</dbReference>
<dbReference type="GeneID" id="24803943"/>
<reference evidence="2 3" key="1">
    <citation type="submission" date="2015-04" db="EMBL/GenBank/DDBJ databases">
        <title>The complete genome sequence of the hyperthermophilic, obligate iron-reducing archaeon Geoglobus ahangari strain 234T.</title>
        <authorList>
            <person name="Manzella M.P."/>
            <person name="Holmes D.E."/>
            <person name="Rocheleau J.M."/>
            <person name="Chung A."/>
            <person name="Reguera G."/>
            <person name="Kashefi K."/>
        </authorList>
    </citation>
    <scope>NUCLEOTIDE SEQUENCE [LARGE SCALE GENOMIC DNA]</scope>
    <source>
        <strain evidence="2 3">234</strain>
    </source>
</reference>
<dbReference type="Gene3D" id="3.40.50.1010">
    <property type="entry name" value="5'-nuclease"/>
    <property type="match status" value="1"/>
</dbReference>
<feature type="domain" description="PIN" evidence="1">
    <location>
        <begin position="2"/>
        <end position="118"/>
    </location>
</feature>
<dbReference type="InterPro" id="IPR002716">
    <property type="entry name" value="PIN_dom"/>
</dbReference>
<organism evidence="2 3">
    <name type="scientific">Geoglobus ahangari</name>
    <dbReference type="NCBI Taxonomy" id="113653"/>
    <lineage>
        <taxon>Archaea</taxon>
        <taxon>Methanobacteriati</taxon>
        <taxon>Methanobacteriota</taxon>
        <taxon>Archaeoglobi</taxon>
        <taxon>Archaeoglobales</taxon>
        <taxon>Archaeoglobaceae</taxon>
        <taxon>Geoglobus</taxon>
    </lineage>
</organism>
<dbReference type="InterPro" id="IPR029060">
    <property type="entry name" value="PIN-like_dom_sf"/>
</dbReference>
<dbReference type="SMART" id="SM00670">
    <property type="entry name" value="PINc"/>
    <property type="match status" value="1"/>
</dbReference>
<keyword evidence="3" id="KW-1185">Reference proteome</keyword>
<name>A0A0F7IED9_9EURY</name>